<comment type="caution">
    <text evidence="1">The sequence shown here is derived from an EMBL/GenBank/DDBJ whole genome shotgun (WGS) entry which is preliminary data.</text>
</comment>
<dbReference type="Proteomes" id="UP000602745">
    <property type="component" value="Unassembled WGS sequence"/>
</dbReference>
<dbReference type="SUPFAM" id="SSF53448">
    <property type="entry name" value="Nucleotide-diphospho-sugar transferases"/>
    <property type="match status" value="1"/>
</dbReference>
<evidence type="ECO:0008006" key="3">
    <source>
        <dbReference type="Google" id="ProtNLM"/>
    </source>
</evidence>
<proteinExistence type="predicted"/>
<accession>A0A8J2VPY9</accession>
<gene>
    <name evidence="1" type="ORF">GCM10007276_10870</name>
</gene>
<sequence length="301" mass="31619">MKIVIATCVYEAARPYLRAFMDGARAASQGHEAALVAVLDGLADPESSLAPLAGIMPVRLVPSEAGGSDEASRLSAVRAAMLKAADASDADAVVFCDADDVLTPPALALHEAALSRADISVGDLQPIDDRGQRFAAPMLGAALPDVISPATLAETNVCGFSNTAVRRGTLRSVTQQPMPPVIAADWWTFAALLDAGYSACRADGVVAFYRQHAGNILGAGGASDIAGARRRLRIVADHHRARGELERANVAERLAADPDRLADFIRRMPSPASGPWHADAAAWCRLAMNDEVLPQRTGQVP</sequence>
<dbReference type="Gene3D" id="3.90.550.10">
    <property type="entry name" value="Spore Coat Polysaccharide Biosynthesis Protein SpsA, Chain A"/>
    <property type="match status" value="1"/>
</dbReference>
<keyword evidence="2" id="KW-1185">Reference proteome</keyword>
<protein>
    <recommendedName>
        <fullName evidence="3">Glycosyltransferase 2-like domain-containing protein</fullName>
    </recommendedName>
</protein>
<organism evidence="1 2">
    <name type="scientific">Agaricicola taiwanensis</name>
    <dbReference type="NCBI Taxonomy" id="591372"/>
    <lineage>
        <taxon>Bacteria</taxon>
        <taxon>Pseudomonadati</taxon>
        <taxon>Pseudomonadota</taxon>
        <taxon>Alphaproteobacteria</taxon>
        <taxon>Rhodobacterales</taxon>
        <taxon>Paracoccaceae</taxon>
        <taxon>Agaricicola</taxon>
    </lineage>
</organism>
<evidence type="ECO:0000313" key="1">
    <source>
        <dbReference type="EMBL" id="GGE35183.1"/>
    </source>
</evidence>
<reference evidence="1" key="1">
    <citation type="journal article" date="2014" name="Int. J. Syst. Evol. Microbiol.">
        <title>Complete genome sequence of Corynebacterium casei LMG S-19264T (=DSM 44701T), isolated from a smear-ripened cheese.</title>
        <authorList>
            <consortium name="US DOE Joint Genome Institute (JGI-PGF)"/>
            <person name="Walter F."/>
            <person name="Albersmeier A."/>
            <person name="Kalinowski J."/>
            <person name="Ruckert C."/>
        </authorList>
    </citation>
    <scope>NUCLEOTIDE SEQUENCE</scope>
    <source>
        <strain evidence="1">CCM 7684</strain>
    </source>
</reference>
<evidence type="ECO:0000313" key="2">
    <source>
        <dbReference type="Proteomes" id="UP000602745"/>
    </source>
</evidence>
<dbReference type="EMBL" id="BMCP01000001">
    <property type="protein sequence ID" value="GGE35183.1"/>
    <property type="molecule type" value="Genomic_DNA"/>
</dbReference>
<dbReference type="RefSeq" id="WP_188408646.1">
    <property type="nucleotide sequence ID" value="NZ_BMCP01000001.1"/>
</dbReference>
<reference evidence="1" key="2">
    <citation type="submission" date="2020-09" db="EMBL/GenBank/DDBJ databases">
        <authorList>
            <person name="Sun Q."/>
            <person name="Sedlacek I."/>
        </authorList>
    </citation>
    <scope>NUCLEOTIDE SEQUENCE</scope>
    <source>
        <strain evidence="1">CCM 7684</strain>
    </source>
</reference>
<dbReference type="AlphaFoldDB" id="A0A8J2VPY9"/>
<name>A0A8J2VPY9_9RHOB</name>
<dbReference type="InterPro" id="IPR029044">
    <property type="entry name" value="Nucleotide-diphossugar_trans"/>
</dbReference>